<dbReference type="SUPFAM" id="SSF48695">
    <property type="entry name" value="Multiheme cytochromes"/>
    <property type="match status" value="1"/>
</dbReference>
<dbReference type="InterPro" id="IPR026352">
    <property type="entry name" value="Nanowire_3heme"/>
</dbReference>
<evidence type="ECO:0000313" key="2">
    <source>
        <dbReference type="EMBL" id="VAW37224.1"/>
    </source>
</evidence>
<dbReference type="EMBL" id="UOEZ01000051">
    <property type="protein sequence ID" value="VAW37224.1"/>
    <property type="molecule type" value="Genomic_DNA"/>
</dbReference>
<dbReference type="AlphaFoldDB" id="A0A3B0W0T0"/>
<evidence type="ECO:0000259" key="1">
    <source>
        <dbReference type="Pfam" id="PF14522"/>
    </source>
</evidence>
<dbReference type="Gene3D" id="3.90.10.10">
    <property type="entry name" value="Cytochrome C3"/>
    <property type="match status" value="1"/>
</dbReference>
<gene>
    <name evidence="2" type="ORF">MNBD_DELTA02-425</name>
</gene>
<feature type="domain" description="Cytochrome c7-like" evidence="1">
    <location>
        <begin position="48"/>
        <end position="109"/>
    </location>
</feature>
<protein>
    <recommendedName>
        <fullName evidence="1">Cytochrome c7-like domain-containing protein</fullName>
    </recommendedName>
</protein>
<dbReference type="Pfam" id="PF14522">
    <property type="entry name" value="Cytochrome_C7"/>
    <property type="match status" value="1"/>
</dbReference>
<dbReference type="InterPro" id="IPR036280">
    <property type="entry name" value="Multihaem_cyt_sf"/>
</dbReference>
<sequence>MKLILTLFIITIFIATIAQTGSLQAAGLGDIEINNQAKSREEAGVGPVIFTHTQHEKRTKCSTCHPKLFKKKKGANMINMGANMEGEYCGACHNGMMAYPMVHCDKCHTDVKQVK</sequence>
<organism evidence="2">
    <name type="scientific">hydrothermal vent metagenome</name>
    <dbReference type="NCBI Taxonomy" id="652676"/>
    <lineage>
        <taxon>unclassified sequences</taxon>
        <taxon>metagenomes</taxon>
        <taxon>ecological metagenomes</taxon>
    </lineage>
</organism>
<dbReference type="InterPro" id="IPR029467">
    <property type="entry name" value="Cyt_c7-like"/>
</dbReference>
<proteinExistence type="predicted"/>
<reference evidence="2" key="1">
    <citation type="submission" date="2018-06" db="EMBL/GenBank/DDBJ databases">
        <authorList>
            <person name="Zhirakovskaya E."/>
        </authorList>
    </citation>
    <scope>NUCLEOTIDE SEQUENCE</scope>
</reference>
<accession>A0A3B0W0T0</accession>
<name>A0A3B0W0T0_9ZZZZ</name>
<dbReference type="NCBIfam" id="TIGR04257">
    <property type="entry name" value="nanowire_3heme"/>
    <property type="match status" value="1"/>
</dbReference>